<evidence type="ECO:0000313" key="2">
    <source>
        <dbReference type="EMBL" id="AGF88173.1"/>
    </source>
</evidence>
<evidence type="ECO:0000313" key="3">
    <source>
        <dbReference type="Proteomes" id="UP000014990"/>
    </source>
</evidence>
<dbReference type="Proteomes" id="UP000014990">
    <property type="component" value="Segment"/>
</dbReference>
<dbReference type="OrthoDB" id="28968at10239"/>
<feature type="transmembrane region" description="Helical" evidence="1">
    <location>
        <begin position="51"/>
        <end position="72"/>
    </location>
</feature>
<proteinExistence type="predicted"/>
<dbReference type="EMBL" id="KC139517">
    <property type="protein sequence ID" value="AGF88173.1"/>
    <property type="molecule type" value="Genomic_DNA"/>
</dbReference>
<organism evidence="2 3">
    <name type="scientific">Salmonella phage FSL SP-058</name>
    <dbReference type="NCBI Taxonomy" id="1173761"/>
    <lineage>
        <taxon>Viruses</taxon>
        <taxon>Duplodnaviria</taxon>
        <taxon>Heunggongvirae</taxon>
        <taxon>Uroviricota</taxon>
        <taxon>Caudoviricetes</taxon>
        <taxon>Schitoviridae</taxon>
        <taxon>Humphriesvirinae</taxon>
        <taxon>Ithacavirus</taxon>
        <taxon>Ithacavirus SP058</taxon>
    </lineage>
</organism>
<sequence length="75" mass="9074">MYIWLLIGLAVSIYVVHGPKLDNEEAKRIRKNVKLAFERVALFRAIMIPAYIFWMCVFSLIWPLMIYIRFFYKDK</sequence>
<evidence type="ECO:0000256" key="1">
    <source>
        <dbReference type="SAM" id="Phobius"/>
    </source>
</evidence>
<protein>
    <recommendedName>
        <fullName evidence="4">Transmembrane protein</fullName>
    </recommendedName>
</protein>
<dbReference type="KEGG" id="vg:16275506"/>
<dbReference type="GeneID" id="16275506"/>
<accession>S4TRA6</accession>
<reference evidence="2 3" key="1">
    <citation type="journal article" date="2013" name="BMC Genomics">
        <title>Genomic characterization provides new insight into Salmonella phage diversity.</title>
        <authorList>
            <person name="Moreno Switt A.I."/>
            <person name="Orsi R.H."/>
            <person name="den Bakker H.C."/>
            <person name="Vongkamjan K."/>
            <person name="Altier C."/>
            <person name="Wiedmann M."/>
        </authorList>
    </citation>
    <scope>NUCLEOTIDE SEQUENCE [LARGE SCALE GENOMIC DNA]</scope>
</reference>
<keyword evidence="1" id="KW-0472">Membrane</keyword>
<keyword evidence="1" id="KW-1133">Transmembrane helix</keyword>
<dbReference type="RefSeq" id="YP_008239462.1">
    <property type="nucleotide sequence ID" value="NC_021772.1"/>
</dbReference>
<gene>
    <name evidence="2" type="ORF">SP058_00290</name>
</gene>
<keyword evidence="1" id="KW-0812">Transmembrane</keyword>
<name>S4TRA6_9CAUD</name>
<keyword evidence="3" id="KW-1185">Reference proteome</keyword>
<evidence type="ECO:0008006" key="4">
    <source>
        <dbReference type="Google" id="ProtNLM"/>
    </source>
</evidence>